<dbReference type="PROSITE" id="PS00080">
    <property type="entry name" value="MULTICOPPER_OXIDASE2"/>
    <property type="match status" value="1"/>
</dbReference>
<feature type="domain" description="Plastocyanin-like" evidence="15">
    <location>
        <begin position="134"/>
        <end position="314"/>
    </location>
</feature>
<keyword evidence="19" id="KW-1185">Reference proteome</keyword>
<dbReference type="InterPro" id="IPR045087">
    <property type="entry name" value="Cu-oxidase_fam"/>
</dbReference>
<evidence type="ECO:0000256" key="14">
    <source>
        <dbReference type="SAM" id="MobiDB-lite"/>
    </source>
</evidence>
<comment type="similarity">
    <text evidence="4">Belongs to the multicopper oxidase family.</text>
</comment>
<organism evidence="18 19">
    <name type="scientific">Lithospermum erythrorhizon</name>
    <name type="common">Purple gromwell</name>
    <name type="synonym">Lithospermum officinale var. erythrorhizon</name>
    <dbReference type="NCBI Taxonomy" id="34254"/>
    <lineage>
        <taxon>Eukaryota</taxon>
        <taxon>Viridiplantae</taxon>
        <taxon>Streptophyta</taxon>
        <taxon>Embryophyta</taxon>
        <taxon>Tracheophyta</taxon>
        <taxon>Spermatophyta</taxon>
        <taxon>Magnoliopsida</taxon>
        <taxon>eudicotyledons</taxon>
        <taxon>Gunneridae</taxon>
        <taxon>Pentapetalae</taxon>
        <taxon>asterids</taxon>
        <taxon>lamiids</taxon>
        <taxon>Boraginales</taxon>
        <taxon>Boraginaceae</taxon>
        <taxon>Boraginoideae</taxon>
        <taxon>Lithospermeae</taxon>
        <taxon>Lithospermum</taxon>
    </lineage>
</organism>
<evidence type="ECO:0000256" key="8">
    <source>
        <dbReference type="ARBA" id="ARBA00022723"/>
    </source>
</evidence>
<keyword evidence="10" id="KW-0560">Oxidoreductase</keyword>
<evidence type="ECO:0000259" key="15">
    <source>
        <dbReference type="Pfam" id="PF00394"/>
    </source>
</evidence>
<evidence type="ECO:0000256" key="13">
    <source>
        <dbReference type="ARBA" id="ARBA00023185"/>
    </source>
</evidence>
<dbReference type="InterPro" id="IPR001117">
    <property type="entry name" value="Cu-oxidase_2nd"/>
</dbReference>
<gene>
    <name evidence="18" type="ORF">LIER_06502</name>
</gene>
<dbReference type="InterPro" id="IPR011706">
    <property type="entry name" value="Cu-oxidase_C"/>
</dbReference>
<proteinExistence type="inferred from homology"/>
<dbReference type="InterPro" id="IPR008972">
    <property type="entry name" value="Cupredoxin"/>
</dbReference>
<feature type="compositionally biased region" description="Polar residues" evidence="14">
    <location>
        <begin position="1"/>
        <end position="11"/>
    </location>
</feature>
<comment type="subcellular location">
    <subcellularLocation>
        <location evidence="3">Secreted</location>
        <location evidence="3">Extracellular space</location>
        <location evidence="3">Apoplast</location>
    </subcellularLocation>
</comment>
<dbReference type="InterPro" id="IPR002355">
    <property type="entry name" value="Cu_oxidase_Cu_BS"/>
</dbReference>
<keyword evidence="9" id="KW-0677">Repeat</keyword>
<dbReference type="InterPro" id="IPR034285">
    <property type="entry name" value="CuRO_2_LCC"/>
</dbReference>
<dbReference type="EC" id="1.10.3.2" evidence="5"/>
<evidence type="ECO:0000256" key="12">
    <source>
        <dbReference type="ARBA" id="ARBA00023180"/>
    </source>
</evidence>
<feature type="domain" description="Plastocyanin-like" evidence="16">
    <location>
        <begin position="426"/>
        <end position="561"/>
    </location>
</feature>
<protein>
    <recommendedName>
        <fullName evidence="5">laccase</fullName>
        <ecNumber evidence="5">1.10.3.2</ecNumber>
    </recommendedName>
</protein>
<evidence type="ECO:0000256" key="7">
    <source>
        <dbReference type="ARBA" id="ARBA00022525"/>
    </source>
</evidence>
<accession>A0AAV3P919</accession>
<evidence type="ECO:0000256" key="5">
    <source>
        <dbReference type="ARBA" id="ARBA00012297"/>
    </source>
</evidence>
<dbReference type="InterPro" id="IPR011707">
    <property type="entry name" value="Cu-oxidase-like_N"/>
</dbReference>
<dbReference type="CDD" id="cd13875">
    <property type="entry name" value="CuRO_2_LCC_plant"/>
    <property type="match status" value="1"/>
</dbReference>
<evidence type="ECO:0000256" key="11">
    <source>
        <dbReference type="ARBA" id="ARBA00023008"/>
    </source>
</evidence>
<keyword evidence="13" id="KW-0439">Lignin degradation</keyword>
<dbReference type="InterPro" id="IPR034289">
    <property type="entry name" value="CuRO_3_LCC"/>
</dbReference>
<dbReference type="Proteomes" id="UP001454036">
    <property type="component" value="Unassembled WGS sequence"/>
</dbReference>
<dbReference type="CDD" id="cd13897">
    <property type="entry name" value="CuRO_3_LCC_plant"/>
    <property type="match status" value="1"/>
</dbReference>
<keyword evidence="6" id="KW-0052">Apoplast</keyword>
<dbReference type="SUPFAM" id="SSF49503">
    <property type="entry name" value="Cupredoxins"/>
    <property type="match status" value="3"/>
</dbReference>
<dbReference type="PANTHER" id="PTHR11709">
    <property type="entry name" value="MULTI-COPPER OXIDASE"/>
    <property type="match status" value="1"/>
</dbReference>
<comment type="cofactor">
    <cofactor evidence="2">
        <name>Cu cation</name>
        <dbReference type="ChEBI" id="CHEBI:23378"/>
    </cofactor>
</comment>
<dbReference type="GO" id="GO:0048046">
    <property type="term" value="C:apoplast"/>
    <property type="evidence" value="ECO:0007669"/>
    <property type="project" value="UniProtKB-SubCell"/>
</dbReference>
<dbReference type="Gene3D" id="2.60.40.420">
    <property type="entry name" value="Cupredoxins - blue copper proteins"/>
    <property type="match status" value="3"/>
</dbReference>
<comment type="catalytic activity">
    <reaction evidence="1">
        <text>4 hydroquinone + O2 = 4 benzosemiquinone + 2 H2O</text>
        <dbReference type="Rhea" id="RHEA:11276"/>
        <dbReference type="ChEBI" id="CHEBI:15377"/>
        <dbReference type="ChEBI" id="CHEBI:15379"/>
        <dbReference type="ChEBI" id="CHEBI:17594"/>
        <dbReference type="ChEBI" id="CHEBI:17977"/>
        <dbReference type="EC" id="1.10.3.2"/>
    </reaction>
</comment>
<dbReference type="GO" id="GO:0052716">
    <property type="term" value="F:hydroquinone:oxygen oxidoreductase activity"/>
    <property type="evidence" value="ECO:0007669"/>
    <property type="project" value="UniProtKB-EC"/>
</dbReference>
<evidence type="ECO:0000256" key="4">
    <source>
        <dbReference type="ARBA" id="ARBA00010609"/>
    </source>
</evidence>
<evidence type="ECO:0000256" key="3">
    <source>
        <dbReference type="ARBA" id="ARBA00004271"/>
    </source>
</evidence>
<keyword evidence="8" id="KW-0479">Metal-binding</keyword>
<reference evidence="18 19" key="1">
    <citation type="submission" date="2024-01" db="EMBL/GenBank/DDBJ databases">
        <title>The complete chloroplast genome sequence of Lithospermum erythrorhizon: insights into the phylogenetic relationship among Boraginaceae species and the maternal lineages of purple gromwells.</title>
        <authorList>
            <person name="Okada T."/>
            <person name="Watanabe K."/>
        </authorList>
    </citation>
    <scope>NUCLEOTIDE SEQUENCE [LARGE SCALE GENOMIC DNA]</scope>
</reference>
<dbReference type="GO" id="GO:0046274">
    <property type="term" value="P:lignin catabolic process"/>
    <property type="evidence" value="ECO:0007669"/>
    <property type="project" value="UniProtKB-KW"/>
</dbReference>
<evidence type="ECO:0000313" key="19">
    <source>
        <dbReference type="Proteomes" id="UP001454036"/>
    </source>
</evidence>
<feature type="region of interest" description="Disordered" evidence="14">
    <location>
        <begin position="1"/>
        <end position="24"/>
    </location>
</feature>
<evidence type="ECO:0000256" key="9">
    <source>
        <dbReference type="ARBA" id="ARBA00022737"/>
    </source>
</evidence>
<dbReference type="EMBL" id="BAABME010000950">
    <property type="protein sequence ID" value="GAA0146583.1"/>
    <property type="molecule type" value="Genomic_DNA"/>
</dbReference>
<evidence type="ECO:0000256" key="10">
    <source>
        <dbReference type="ARBA" id="ARBA00023002"/>
    </source>
</evidence>
<evidence type="ECO:0000256" key="1">
    <source>
        <dbReference type="ARBA" id="ARBA00000349"/>
    </source>
</evidence>
<evidence type="ECO:0000259" key="17">
    <source>
        <dbReference type="Pfam" id="PF07732"/>
    </source>
</evidence>
<evidence type="ECO:0000259" key="16">
    <source>
        <dbReference type="Pfam" id="PF07731"/>
    </source>
</evidence>
<keyword evidence="12" id="KW-0325">Glycoprotein</keyword>
<dbReference type="GO" id="GO:0005507">
    <property type="term" value="F:copper ion binding"/>
    <property type="evidence" value="ECO:0007669"/>
    <property type="project" value="InterPro"/>
</dbReference>
<dbReference type="Pfam" id="PF00394">
    <property type="entry name" value="Cu-oxidase"/>
    <property type="match status" value="1"/>
</dbReference>
<dbReference type="AlphaFoldDB" id="A0AAV3P919"/>
<feature type="domain" description="Plastocyanin-like" evidence="17">
    <location>
        <begin position="84"/>
        <end position="122"/>
    </location>
</feature>
<evidence type="ECO:0000313" key="18">
    <source>
        <dbReference type="EMBL" id="GAA0146583.1"/>
    </source>
</evidence>
<comment type="caution">
    <text evidence="18">The sequence shown here is derived from an EMBL/GenBank/DDBJ whole genome shotgun (WGS) entry which is preliminary data.</text>
</comment>
<evidence type="ECO:0000256" key="6">
    <source>
        <dbReference type="ARBA" id="ARBA00022523"/>
    </source>
</evidence>
<keyword evidence="7" id="KW-0964">Secreted</keyword>
<name>A0AAV3P919_LITER</name>
<dbReference type="Pfam" id="PF07732">
    <property type="entry name" value="Cu-oxidase_3"/>
    <property type="match status" value="1"/>
</dbReference>
<keyword evidence="11" id="KW-0186">Copper</keyword>
<dbReference type="Pfam" id="PF07731">
    <property type="entry name" value="Cu-oxidase_2"/>
    <property type="match status" value="1"/>
</dbReference>
<sequence>MKRNTNLNNKWGRQHPHNLINHSTTNNNGSSTVLEWLLSCASIGCKGVVLLGINIGFCILGSLGIVSHCCLKGQGVGWDGMGWNNFTYRFNVNGQEGTLFWHAHTGWHRATVHGAFVIRPKKGNFYPFPKPDAEFPIIIGEWFNTSIVNLEKQLLFYGNGPNYSQGLTINGWLGDFYPCSSSRRRFLPQDYQSTIELPNDGEGPVLDDIYKVEVKSNKTYMLRIVCATLNNHAFFKVASHLMTVVAIDAVYTTPYITDIIVLAPGQTIDILITTDQKPASYYMATRYYYPLIRVDGVPANNTRDDTPQTSLLVYEDSTKSNPSAPILPNLPELSDVPVAFNFLSSLKGLENGPHWAPVPQHVDEHMFITTGLGVTDCIHEDKYLCQGPNFTFMAAALNNASFILPTNISLLEAYYNKIIGIYTTDFPNEPPKIFDFTNNDLALDSTLMWVEKGTKVKKLKYNETVEIVFQNTVFVTPESHPIHLHGFNFYVLAQGYGNFNPVNDNKMFNLKNPQMRNTIAIPIGGWAVIRFTANNPGVWYMHCHLELHVPLGLATAFIVEDGPTPQTTLPPPPADFPRC</sequence>
<dbReference type="PANTHER" id="PTHR11709:SF9">
    <property type="entry name" value="LACCASE-7"/>
    <property type="match status" value="1"/>
</dbReference>
<evidence type="ECO:0000256" key="2">
    <source>
        <dbReference type="ARBA" id="ARBA00001935"/>
    </source>
</evidence>